<dbReference type="PROSITE" id="PS50198">
    <property type="entry name" value="PPIC_PPIASE_2"/>
    <property type="match status" value="1"/>
</dbReference>
<dbReference type="SUPFAM" id="SSF109998">
    <property type="entry name" value="Triger factor/SurA peptide-binding domain-like"/>
    <property type="match status" value="1"/>
</dbReference>
<dbReference type="Gene3D" id="1.10.8.1040">
    <property type="match status" value="1"/>
</dbReference>
<sequence>MEKHIIAKIDGVEITTAHYENFLRQLNPQLRDYYNKKGFSKEILDELISQQLLVIDAREKGYDKNEDFIEVLKATEDSLLMTYALGKTLENIEVSEDEIKKYYEENKEHFNQGPTVSASHILVETEEEANSIFKEVNVDNFAEIAKEKSSCPSSANGGNLGEFSQGQMVPEFDEKVFSMNVGEISEPVKTQFGYHIIKLDDKHEELDFDKIKGSVESELKGRKEQETYVNKIKELSVKHKVEVINIQES</sequence>
<dbReference type="RefSeq" id="WP_004823494.1">
    <property type="nucleotide sequence ID" value="NZ_UGTH01000001.1"/>
</dbReference>
<dbReference type="InterPro" id="IPR050245">
    <property type="entry name" value="PrsA_foldase"/>
</dbReference>
<dbReference type="SUPFAM" id="SSF54534">
    <property type="entry name" value="FKBP-like"/>
    <property type="match status" value="1"/>
</dbReference>
<accession>A0A379DE09</accession>
<feature type="domain" description="PpiC" evidence="2">
    <location>
        <begin position="113"/>
        <end position="201"/>
    </location>
</feature>
<keyword evidence="1 3" id="KW-0413">Isomerase</keyword>
<organism evidence="3 4">
    <name type="scientific">Peptoniphilus indolicus</name>
    <dbReference type="NCBI Taxonomy" id="33030"/>
    <lineage>
        <taxon>Bacteria</taxon>
        <taxon>Bacillati</taxon>
        <taxon>Bacillota</taxon>
        <taxon>Tissierellia</taxon>
        <taxon>Tissierellales</taxon>
        <taxon>Peptoniphilaceae</taxon>
        <taxon>Peptoniphilus</taxon>
    </lineage>
</organism>
<proteinExistence type="predicted"/>
<evidence type="ECO:0000313" key="3">
    <source>
        <dbReference type="EMBL" id="SUB76216.1"/>
    </source>
</evidence>
<dbReference type="GO" id="GO:0003755">
    <property type="term" value="F:peptidyl-prolyl cis-trans isomerase activity"/>
    <property type="evidence" value="ECO:0007669"/>
    <property type="project" value="UniProtKB-KW"/>
</dbReference>
<reference evidence="3 4" key="1">
    <citation type="submission" date="2018-06" db="EMBL/GenBank/DDBJ databases">
        <authorList>
            <consortium name="Pathogen Informatics"/>
            <person name="Doyle S."/>
        </authorList>
    </citation>
    <scope>NUCLEOTIDE SEQUENCE [LARGE SCALE GENOMIC DNA]</scope>
    <source>
        <strain evidence="3 4">NCTC11088</strain>
    </source>
</reference>
<evidence type="ECO:0000313" key="4">
    <source>
        <dbReference type="Proteomes" id="UP000254777"/>
    </source>
</evidence>
<dbReference type="AlphaFoldDB" id="A0A379DE09"/>
<dbReference type="InterPro" id="IPR027304">
    <property type="entry name" value="Trigger_fact/SurA_dom_sf"/>
</dbReference>
<dbReference type="InterPro" id="IPR000297">
    <property type="entry name" value="PPIase_PpiC"/>
</dbReference>
<evidence type="ECO:0000259" key="2">
    <source>
        <dbReference type="PROSITE" id="PS50198"/>
    </source>
</evidence>
<dbReference type="Gene3D" id="3.10.50.40">
    <property type="match status" value="1"/>
</dbReference>
<dbReference type="PANTHER" id="PTHR47245">
    <property type="entry name" value="PEPTIDYLPROLYL ISOMERASE"/>
    <property type="match status" value="1"/>
</dbReference>
<dbReference type="EMBL" id="UGTH01000001">
    <property type="protein sequence ID" value="SUB76216.1"/>
    <property type="molecule type" value="Genomic_DNA"/>
</dbReference>
<dbReference type="EC" id="5.2.1.8" evidence="3"/>
<keyword evidence="1" id="KW-0697">Rotamase</keyword>
<dbReference type="Pfam" id="PF00639">
    <property type="entry name" value="Rotamase"/>
    <property type="match status" value="1"/>
</dbReference>
<name>A0A379DE09_9FIRM</name>
<gene>
    <name evidence="3" type="primary">cbf2</name>
    <name evidence="3" type="ORF">NCTC11088_02030</name>
</gene>
<dbReference type="Proteomes" id="UP000254777">
    <property type="component" value="Unassembled WGS sequence"/>
</dbReference>
<protein>
    <submittedName>
        <fullName evidence="3">Peptidyl-prolyl cis-trans isomerase Cbf2</fullName>
        <ecNumber evidence="3">5.2.1.8</ecNumber>
    </submittedName>
</protein>
<evidence type="ECO:0000256" key="1">
    <source>
        <dbReference type="PROSITE-ProRule" id="PRU00278"/>
    </source>
</evidence>
<dbReference type="PANTHER" id="PTHR47245:SF2">
    <property type="entry name" value="PEPTIDYL-PROLYL CIS-TRANS ISOMERASE HP_0175-RELATED"/>
    <property type="match status" value="1"/>
</dbReference>
<dbReference type="InterPro" id="IPR046357">
    <property type="entry name" value="PPIase_dom_sf"/>
</dbReference>